<dbReference type="SFLD" id="SFLDF00027">
    <property type="entry name" value="p-type_atpase"/>
    <property type="match status" value="1"/>
</dbReference>
<dbReference type="GO" id="GO:1990573">
    <property type="term" value="P:potassium ion import across plasma membrane"/>
    <property type="evidence" value="ECO:0007669"/>
    <property type="project" value="TreeGrafter"/>
</dbReference>
<comment type="subcellular location">
    <subcellularLocation>
        <location evidence="1">Cell membrane</location>
        <topology evidence="1">Multi-pass membrane protein</topology>
    </subcellularLocation>
</comment>
<dbReference type="NCBIfam" id="TIGR01494">
    <property type="entry name" value="ATPase_P-type"/>
    <property type="match status" value="1"/>
</dbReference>
<dbReference type="GO" id="GO:0005524">
    <property type="term" value="F:ATP binding"/>
    <property type="evidence" value="ECO:0007669"/>
    <property type="project" value="UniProtKB-KW"/>
</dbReference>
<dbReference type="SUPFAM" id="SSF81653">
    <property type="entry name" value="Calcium ATPase, transduction domain A"/>
    <property type="match status" value="1"/>
</dbReference>
<dbReference type="SFLD" id="SFLDS00003">
    <property type="entry name" value="Haloacid_Dehalogenase"/>
    <property type="match status" value="1"/>
</dbReference>
<dbReference type="InterPro" id="IPR018303">
    <property type="entry name" value="ATPase_P-typ_P_site"/>
</dbReference>
<dbReference type="GO" id="GO:0036376">
    <property type="term" value="P:sodium ion export across plasma membrane"/>
    <property type="evidence" value="ECO:0007669"/>
    <property type="project" value="TreeGrafter"/>
</dbReference>
<dbReference type="Pfam" id="PF00122">
    <property type="entry name" value="E1-E2_ATPase"/>
    <property type="match status" value="1"/>
</dbReference>
<dbReference type="Gene3D" id="2.70.150.10">
    <property type="entry name" value="Calcium-transporting ATPase, cytoplasmic transduction domain A"/>
    <property type="match status" value="1"/>
</dbReference>
<dbReference type="SMART" id="SM00831">
    <property type="entry name" value="Cation_ATPase_N"/>
    <property type="match status" value="1"/>
</dbReference>
<dbReference type="InterPro" id="IPR036412">
    <property type="entry name" value="HAD-like_sf"/>
</dbReference>
<keyword evidence="4" id="KW-0547">Nucleotide-binding</keyword>
<dbReference type="InterPro" id="IPR023214">
    <property type="entry name" value="HAD_sf"/>
</dbReference>
<keyword evidence="3 9" id="KW-0812">Transmembrane</keyword>
<dbReference type="GO" id="GO:0030007">
    <property type="term" value="P:intracellular potassium ion homeostasis"/>
    <property type="evidence" value="ECO:0007669"/>
    <property type="project" value="TreeGrafter"/>
</dbReference>
<name>A0A8H6X2A8_9AGAR</name>
<dbReference type="InterPro" id="IPR008250">
    <property type="entry name" value="ATPase_P-typ_transduc_dom_A_sf"/>
</dbReference>
<feature type="transmembrane region" description="Helical" evidence="9">
    <location>
        <begin position="1057"/>
        <end position="1076"/>
    </location>
</feature>
<dbReference type="InterPro" id="IPR059000">
    <property type="entry name" value="ATPase_P-type_domA"/>
</dbReference>
<dbReference type="SUPFAM" id="SSF81665">
    <property type="entry name" value="Calcium ATPase, transmembrane domain M"/>
    <property type="match status" value="1"/>
</dbReference>
<dbReference type="InterPro" id="IPR023298">
    <property type="entry name" value="ATPase_P-typ_TM_dom_sf"/>
</dbReference>
<dbReference type="Gene3D" id="3.40.50.1000">
    <property type="entry name" value="HAD superfamily/HAD-like"/>
    <property type="match status" value="1"/>
</dbReference>
<dbReference type="PROSITE" id="PS00154">
    <property type="entry name" value="ATPASE_E1_E2"/>
    <property type="match status" value="1"/>
</dbReference>
<reference evidence="11" key="1">
    <citation type="submission" date="2020-05" db="EMBL/GenBank/DDBJ databases">
        <title>Mycena genomes resolve the evolution of fungal bioluminescence.</title>
        <authorList>
            <person name="Tsai I.J."/>
        </authorList>
    </citation>
    <scope>NUCLEOTIDE SEQUENCE</scope>
    <source>
        <strain evidence="11">CCC161011</strain>
    </source>
</reference>
<keyword evidence="12" id="KW-1185">Reference proteome</keyword>
<keyword evidence="2" id="KW-1003">Cell membrane</keyword>
<dbReference type="InterPro" id="IPR050510">
    <property type="entry name" value="Cation_transp_ATPase_P-type"/>
</dbReference>
<dbReference type="InterPro" id="IPR001757">
    <property type="entry name" value="P_typ_ATPase"/>
</dbReference>
<dbReference type="PRINTS" id="PR00119">
    <property type="entry name" value="CATATPASE"/>
</dbReference>
<dbReference type="Proteomes" id="UP000620124">
    <property type="component" value="Unassembled WGS sequence"/>
</dbReference>
<dbReference type="InterPro" id="IPR023299">
    <property type="entry name" value="ATPase_P-typ_cyto_dom_N"/>
</dbReference>
<dbReference type="Pfam" id="PF08282">
    <property type="entry name" value="Hydrolase_3"/>
    <property type="match status" value="1"/>
</dbReference>
<dbReference type="EMBL" id="JACAZI010000031">
    <property type="protein sequence ID" value="KAF7333008.1"/>
    <property type="molecule type" value="Genomic_DNA"/>
</dbReference>
<dbReference type="GO" id="GO:0016887">
    <property type="term" value="F:ATP hydrolysis activity"/>
    <property type="evidence" value="ECO:0007669"/>
    <property type="project" value="InterPro"/>
</dbReference>
<dbReference type="InterPro" id="IPR044492">
    <property type="entry name" value="P_typ_ATPase_HD_dom"/>
</dbReference>
<dbReference type="PANTHER" id="PTHR43294:SF21">
    <property type="entry name" value="CATION TRANSPORTING ATPASE"/>
    <property type="match status" value="1"/>
</dbReference>
<evidence type="ECO:0000256" key="6">
    <source>
        <dbReference type="ARBA" id="ARBA00022967"/>
    </source>
</evidence>
<evidence type="ECO:0000256" key="9">
    <source>
        <dbReference type="SAM" id="Phobius"/>
    </source>
</evidence>
<evidence type="ECO:0000256" key="4">
    <source>
        <dbReference type="ARBA" id="ARBA00022741"/>
    </source>
</evidence>
<dbReference type="PANTHER" id="PTHR43294">
    <property type="entry name" value="SODIUM/POTASSIUM-TRANSPORTING ATPASE SUBUNIT ALPHA"/>
    <property type="match status" value="1"/>
</dbReference>
<comment type="caution">
    <text evidence="11">The sequence shown here is derived from an EMBL/GenBank/DDBJ whole genome shotgun (WGS) entry which is preliminary data.</text>
</comment>
<feature type="transmembrane region" description="Helical" evidence="9">
    <location>
        <begin position="347"/>
        <end position="373"/>
    </location>
</feature>
<evidence type="ECO:0000256" key="1">
    <source>
        <dbReference type="ARBA" id="ARBA00004651"/>
    </source>
</evidence>
<dbReference type="GO" id="GO:0005391">
    <property type="term" value="F:P-type sodium:potassium-exchanging transporter activity"/>
    <property type="evidence" value="ECO:0007669"/>
    <property type="project" value="TreeGrafter"/>
</dbReference>
<organism evidence="11 12">
    <name type="scientific">Mycena venus</name>
    <dbReference type="NCBI Taxonomy" id="2733690"/>
    <lineage>
        <taxon>Eukaryota</taxon>
        <taxon>Fungi</taxon>
        <taxon>Dikarya</taxon>
        <taxon>Basidiomycota</taxon>
        <taxon>Agaricomycotina</taxon>
        <taxon>Agaricomycetes</taxon>
        <taxon>Agaricomycetidae</taxon>
        <taxon>Agaricales</taxon>
        <taxon>Marasmiineae</taxon>
        <taxon>Mycenaceae</taxon>
        <taxon>Mycena</taxon>
    </lineage>
</organism>
<dbReference type="AlphaFoldDB" id="A0A8H6X2A8"/>
<feature type="transmembrane region" description="Helical" evidence="9">
    <location>
        <begin position="1019"/>
        <end position="1036"/>
    </location>
</feature>
<evidence type="ECO:0000256" key="3">
    <source>
        <dbReference type="ARBA" id="ARBA00022692"/>
    </source>
</evidence>
<dbReference type="Gene3D" id="3.40.1110.10">
    <property type="entry name" value="Calcium-transporting ATPase, cytoplasmic domain N"/>
    <property type="match status" value="1"/>
</dbReference>
<protein>
    <submittedName>
        <fullName evidence="11">Calcium ATPase</fullName>
    </submittedName>
</protein>
<dbReference type="FunFam" id="3.40.50.1000:FF:000083">
    <property type="entry name" value="Sodium/potassium-transporting ATPase subunit alpha"/>
    <property type="match status" value="1"/>
</dbReference>
<dbReference type="Pfam" id="PF00690">
    <property type="entry name" value="Cation_ATPase_N"/>
    <property type="match status" value="1"/>
</dbReference>
<dbReference type="Gene3D" id="1.20.1110.10">
    <property type="entry name" value="Calcium-transporting ATPase, transmembrane domain"/>
    <property type="match status" value="1"/>
</dbReference>
<sequence>MDSKDVEAAGASSTILSETVEAAPLAPLRSQFYRVPSVGSTKVDPRSKIPGDFRTLSVHVTETQELGTTDLSKGRRNVKDISDITWHTLSSQEVCTRLGVSETRGLDASIAARRLANNGKNVISRPPKNLARKIFFYIFGGTSCTILRASHLSDLLYQVSEVYSLSQASSVSSRGVRSVTRTPLYRISHWPSCSFFVIVIQAVFNAWQDYSTGHVMASIAGLLPTEVLVTRDGEKFKLPAADLVSGDIVAITLGSKVPADLRLLEVSSDLRFGRSILTGESNEVAATVDCTDKNFMESRNIALQGTLCTSGSGVGIAVGLGDGTVFGRIAKQANSERPVRTTLEIEIIRFVLIIGGLAMTVASFIVILWAAWLRRDYPGFINVPGLLIDCVSVAVAFIPWSVRLISLTSTLKPAHIEGLPVCVTLSLTVIARAMRSNSILCKSLSTVESLGAVNFIASDKTGTLTQNKMTAVNVAVGLAQYSVADAHNLALRPGPSGETIRELAALAGLCNDAVFEPSKIEEAEEHRKVNGDATDTGLLRFAESIARTDDLRAEWIQAGKISFNSKNKFALKCLTRSSDYTIDADSPFSTVKHGESILVVKGAPDVLLRRCSNYVDPDGKQWPLNATILSGISALQEGFAARGQRVLLLAKKVLAQELPKEHVDANSLEDHLLAANIDLTVVGLIALVDPPRPETEETVRICRRAGIRFAMVTGDFSLTAAAIARQVGIITTPEKEIKHLADLPLDLPLSEIPAFDSDKAVDIPLMSLVLSGPEMMTMTESQWKQVLTFDELVFARTSPQQKLQIVRAFQGGGCTVAVTGDGVNDAPALKQADVGVAMAGGSEVAMEAADLVLLSDNFSTIVTGIKYGRLCFENLRKSILYLLPAGKYFFVLQSSFSELIPVLLNVLAGVPQALSSIQMIIICVVTDVLPALSLVYEKPEADLLLRKPRNRKTDRLADIRLLGHAYLFLGILETLTSMTAAFYFGFQRNGVPFSAMWRKYGTSTVDPALLAELTNRAQSLYFFNLVIMQWFNLLSTRTRRLSLFQQNPIGSSATRNVYIFPAMLAALALACFFSYIPWFQTVFLTRGISAEFFFLPMAYGTMLLFFDESRKWWNRRYPKSWLARIAW</sequence>
<feature type="transmembrane region" description="Helical" evidence="9">
    <location>
        <begin position="1088"/>
        <end position="1106"/>
    </location>
</feature>
<gene>
    <name evidence="11" type="ORF">MVEN_02407100</name>
</gene>
<dbReference type="Pfam" id="PF00689">
    <property type="entry name" value="Cation_ATPase_C"/>
    <property type="match status" value="1"/>
</dbReference>
<evidence type="ECO:0000313" key="12">
    <source>
        <dbReference type="Proteomes" id="UP000620124"/>
    </source>
</evidence>
<dbReference type="SUPFAM" id="SSF81660">
    <property type="entry name" value="Metal cation-transporting ATPase, ATP-binding domain N"/>
    <property type="match status" value="1"/>
</dbReference>
<dbReference type="Pfam" id="PF13246">
    <property type="entry name" value="Cation_ATPase"/>
    <property type="match status" value="1"/>
</dbReference>
<dbReference type="OrthoDB" id="158672at2759"/>
<feature type="transmembrane region" description="Helical" evidence="9">
    <location>
        <begin position="380"/>
        <end position="402"/>
    </location>
</feature>
<dbReference type="GO" id="GO:0005886">
    <property type="term" value="C:plasma membrane"/>
    <property type="evidence" value="ECO:0007669"/>
    <property type="project" value="UniProtKB-SubCell"/>
</dbReference>
<evidence type="ECO:0000259" key="10">
    <source>
        <dbReference type="SMART" id="SM00831"/>
    </source>
</evidence>
<dbReference type="GO" id="GO:0006883">
    <property type="term" value="P:intracellular sodium ion homeostasis"/>
    <property type="evidence" value="ECO:0007669"/>
    <property type="project" value="TreeGrafter"/>
</dbReference>
<evidence type="ECO:0000256" key="5">
    <source>
        <dbReference type="ARBA" id="ARBA00022840"/>
    </source>
</evidence>
<dbReference type="PRINTS" id="PR00121">
    <property type="entry name" value="NAKATPASE"/>
</dbReference>
<dbReference type="InterPro" id="IPR004014">
    <property type="entry name" value="ATPase_P-typ_cation-transptr_N"/>
</dbReference>
<feature type="domain" description="Cation-transporting P-type ATPase N-terminal" evidence="10">
    <location>
        <begin position="85"/>
        <end position="158"/>
    </location>
</feature>
<evidence type="ECO:0000313" key="11">
    <source>
        <dbReference type="EMBL" id="KAF7333008.1"/>
    </source>
</evidence>
<dbReference type="SFLD" id="SFLDG00002">
    <property type="entry name" value="C1.7:_P-type_atpase_like"/>
    <property type="match status" value="1"/>
</dbReference>
<keyword evidence="6" id="KW-1278">Translocase</keyword>
<dbReference type="GO" id="GO:1902600">
    <property type="term" value="P:proton transmembrane transport"/>
    <property type="evidence" value="ECO:0007669"/>
    <property type="project" value="TreeGrafter"/>
</dbReference>
<keyword evidence="8 9" id="KW-0472">Membrane</keyword>
<evidence type="ECO:0000256" key="7">
    <source>
        <dbReference type="ARBA" id="ARBA00022989"/>
    </source>
</evidence>
<evidence type="ECO:0000256" key="2">
    <source>
        <dbReference type="ARBA" id="ARBA00022475"/>
    </source>
</evidence>
<keyword evidence="7 9" id="KW-1133">Transmembrane helix</keyword>
<feature type="transmembrane region" description="Helical" evidence="9">
    <location>
        <begin position="916"/>
        <end position="936"/>
    </location>
</feature>
<proteinExistence type="predicted"/>
<accession>A0A8H6X2A8</accession>
<dbReference type="SUPFAM" id="SSF56784">
    <property type="entry name" value="HAD-like"/>
    <property type="match status" value="1"/>
</dbReference>
<dbReference type="InterPro" id="IPR006068">
    <property type="entry name" value="ATPase_P-typ_cation-transptr_C"/>
</dbReference>
<feature type="transmembrane region" description="Helical" evidence="9">
    <location>
        <begin position="957"/>
        <end position="986"/>
    </location>
</feature>
<evidence type="ECO:0000256" key="8">
    <source>
        <dbReference type="ARBA" id="ARBA00023136"/>
    </source>
</evidence>
<keyword evidence="5" id="KW-0067">ATP-binding</keyword>